<feature type="signal peptide" evidence="3">
    <location>
        <begin position="1"/>
        <end position="24"/>
    </location>
</feature>
<organism evidence="4 5">
    <name type="scientific">Pseudozyma flocculosa PF-1</name>
    <dbReference type="NCBI Taxonomy" id="1277687"/>
    <lineage>
        <taxon>Eukaryota</taxon>
        <taxon>Fungi</taxon>
        <taxon>Dikarya</taxon>
        <taxon>Basidiomycota</taxon>
        <taxon>Ustilaginomycotina</taxon>
        <taxon>Ustilaginomycetes</taxon>
        <taxon>Ustilaginales</taxon>
        <taxon>Ustilaginaceae</taxon>
        <taxon>Pseudozyma</taxon>
    </lineage>
</organism>
<feature type="compositionally biased region" description="Low complexity" evidence="1">
    <location>
        <begin position="117"/>
        <end position="151"/>
    </location>
</feature>
<protein>
    <submittedName>
        <fullName evidence="4">Uncharacterized protein</fullName>
    </submittedName>
</protein>
<gene>
    <name evidence="4" type="ORF">PFL1_04846</name>
</gene>
<dbReference type="RefSeq" id="XP_007880565.1">
    <property type="nucleotide sequence ID" value="XM_007882374.1"/>
</dbReference>
<dbReference type="EMBL" id="KE361638">
    <property type="protein sequence ID" value="EPQ27708.1"/>
    <property type="molecule type" value="Genomic_DNA"/>
</dbReference>
<evidence type="ECO:0000256" key="2">
    <source>
        <dbReference type="SAM" id="Phobius"/>
    </source>
</evidence>
<name>A0A061H4Y7_9BASI</name>
<reference evidence="4 5" key="1">
    <citation type="journal article" date="2013" name="Plant Cell">
        <title>The transition from a phytopathogenic smut ancestor to an anamorphic biocontrol agent deciphered by comparative whole-genome analysis.</title>
        <authorList>
            <person name="Lefebvre F."/>
            <person name="Joly D.L."/>
            <person name="Labbe C."/>
            <person name="Teichmann B."/>
            <person name="Linning R."/>
            <person name="Belzile F."/>
            <person name="Bakkeren G."/>
            <person name="Belanger R.R."/>
        </authorList>
    </citation>
    <scope>NUCLEOTIDE SEQUENCE [LARGE SCALE GENOMIC DNA]</scope>
    <source>
        <strain evidence="4 5">PF-1</strain>
    </source>
</reference>
<feature type="transmembrane region" description="Helical" evidence="2">
    <location>
        <begin position="168"/>
        <end position="190"/>
    </location>
</feature>
<dbReference type="AlphaFoldDB" id="A0A061H4Y7"/>
<evidence type="ECO:0000256" key="3">
    <source>
        <dbReference type="SAM" id="SignalP"/>
    </source>
</evidence>
<evidence type="ECO:0000313" key="4">
    <source>
        <dbReference type="EMBL" id="EPQ27708.1"/>
    </source>
</evidence>
<keyword evidence="2" id="KW-0812">Transmembrane</keyword>
<proteinExistence type="predicted"/>
<accession>A0A061H4Y7</accession>
<feature type="compositionally biased region" description="Pro residues" evidence="1">
    <location>
        <begin position="75"/>
        <end position="89"/>
    </location>
</feature>
<evidence type="ECO:0000256" key="1">
    <source>
        <dbReference type="SAM" id="MobiDB-lite"/>
    </source>
</evidence>
<keyword evidence="3" id="KW-0732">Signal</keyword>
<dbReference type="HOGENOM" id="CLU_1378691_0_0_1"/>
<keyword evidence="2" id="KW-1133">Transmembrane helix</keyword>
<dbReference type="Proteomes" id="UP000053664">
    <property type="component" value="Unassembled WGS sequence"/>
</dbReference>
<dbReference type="KEGG" id="pfp:PFL1_04846"/>
<feature type="compositionally biased region" description="Low complexity" evidence="1">
    <location>
        <begin position="90"/>
        <end position="108"/>
    </location>
</feature>
<keyword evidence="2" id="KW-0472">Membrane</keyword>
<dbReference type="eggNOG" id="ENOG502R301">
    <property type="taxonomic scope" value="Eukaryota"/>
</dbReference>
<feature type="chain" id="PRO_5001599730" evidence="3">
    <location>
        <begin position="25"/>
        <end position="198"/>
    </location>
</feature>
<feature type="region of interest" description="Disordered" evidence="1">
    <location>
        <begin position="70"/>
        <end position="163"/>
    </location>
</feature>
<sequence>MKSSLLVLVLSALLLLASTQCVEAQTLFTQPYIVPGTSEDPDVTATAASGGGGAGVGSAQLCSLSSIIASQTGGPPRPIGPITCNPPSPTGSGSSTTSTAAATSSTGSSSGGGAGGSTMPTSSAMASTAAMTTTMPSSPSMTASVMPSAPATGQSNAASVKTKPSRSFGATGLVLLFTTFALLVGLTWFLDELLVLLV</sequence>
<dbReference type="GeneID" id="19318946"/>
<evidence type="ECO:0000313" key="5">
    <source>
        <dbReference type="Proteomes" id="UP000053664"/>
    </source>
</evidence>